<evidence type="ECO:0000313" key="8">
    <source>
        <dbReference type="Proteomes" id="UP000482487"/>
    </source>
</evidence>
<dbReference type="PRINTS" id="PR00260">
    <property type="entry name" value="CHEMTRNSDUCR"/>
</dbReference>
<feature type="transmembrane region" description="Helical" evidence="4">
    <location>
        <begin position="31"/>
        <end position="52"/>
    </location>
</feature>
<evidence type="ECO:0000259" key="6">
    <source>
        <dbReference type="PROSITE" id="PS50113"/>
    </source>
</evidence>
<dbReference type="GO" id="GO:0004888">
    <property type="term" value="F:transmembrane signaling receptor activity"/>
    <property type="evidence" value="ECO:0007669"/>
    <property type="project" value="InterPro"/>
</dbReference>
<dbReference type="Proteomes" id="UP000482487">
    <property type="component" value="Unassembled WGS sequence"/>
</dbReference>
<keyword evidence="4" id="KW-0472">Membrane</keyword>
<dbReference type="OrthoDB" id="9816383at2"/>
<dbReference type="SMART" id="SM00283">
    <property type="entry name" value="MA"/>
    <property type="match status" value="1"/>
</dbReference>
<dbReference type="GO" id="GO:0007165">
    <property type="term" value="P:signal transduction"/>
    <property type="evidence" value="ECO:0007669"/>
    <property type="project" value="UniProtKB-KW"/>
</dbReference>
<feature type="domain" description="Methyl-accepting transducer" evidence="5">
    <location>
        <begin position="240"/>
        <end position="476"/>
    </location>
</feature>
<dbReference type="Gene3D" id="1.10.287.950">
    <property type="entry name" value="Methyl-accepting chemotaxis protein"/>
    <property type="match status" value="1"/>
</dbReference>
<dbReference type="InterPro" id="IPR000700">
    <property type="entry name" value="PAS-assoc_C"/>
</dbReference>
<comment type="caution">
    <text evidence="7">The sequence shown here is derived from an EMBL/GenBank/DDBJ whole genome shotgun (WGS) entry which is preliminary data.</text>
</comment>
<proteinExistence type="inferred from homology"/>
<dbReference type="Pfam" id="PF08448">
    <property type="entry name" value="PAS_4"/>
    <property type="match status" value="1"/>
</dbReference>
<evidence type="ECO:0000313" key="7">
    <source>
        <dbReference type="EMBL" id="MYL83632.1"/>
    </source>
</evidence>
<keyword evidence="4" id="KW-0812">Transmembrane</keyword>
<name>A0A7C9MPE3_9BACT</name>
<dbReference type="InterPro" id="IPR004089">
    <property type="entry name" value="MCPsignal_dom"/>
</dbReference>
<dbReference type="InterPro" id="IPR004090">
    <property type="entry name" value="Chemotax_Me-accpt_rcpt"/>
</dbReference>
<comment type="similarity">
    <text evidence="2">Belongs to the methyl-accepting chemotaxis (MCP) protein family.</text>
</comment>
<dbReference type="PROSITE" id="PS50111">
    <property type="entry name" value="CHEMOTAXIS_TRANSDUC_2"/>
    <property type="match status" value="1"/>
</dbReference>
<dbReference type="EMBL" id="WVUD01000017">
    <property type="protein sequence ID" value="MYL83632.1"/>
    <property type="molecule type" value="Genomic_DNA"/>
</dbReference>
<keyword evidence="1 3" id="KW-0807">Transducer</keyword>
<reference evidence="7 8" key="1">
    <citation type="submission" date="2020-01" db="EMBL/GenBank/DDBJ databases">
        <title>Genome sequence of Desulfovibrio aerotolerans DSM 16695(T).</title>
        <authorList>
            <person name="Karnachuk O."/>
            <person name="Avakyan M."/>
            <person name="Mardanov A."/>
            <person name="Kadnikov V."/>
            <person name="Ravin N."/>
        </authorList>
    </citation>
    <scope>NUCLEOTIDE SEQUENCE [LARGE SCALE GENOMIC DNA]</scope>
    <source>
        <strain evidence="7 8">DSM 16695</strain>
    </source>
</reference>
<dbReference type="InterPro" id="IPR013656">
    <property type="entry name" value="PAS_4"/>
</dbReference>
<evidence type="ECO:0000259" key="5">
    <source>
        <dbReference type="PROSITE" id="PS50111"/>
    </source>
</evidence>
<dbReference type="Pfam" id="PF00015">
    <property type="entry name" value="MCPsignal"/>
    <property type="match status" value="1"/>
</dbReference>
<protein>
    <submittedName>
        <fullName evidence="7">PAS domain-containing protein</fullName>
    </submittedName>
</protein>
<dbReference type="CDD" id="cd00130">
    <property type="entry name" value="PAS"/>
    <property type="match status" value="1"/>
</dbReference>
<organism evidence="7 8">
    <name type="scientific">Solidesulfovibrio aerotolerans</name>
    <dbReference type="NCBI Taxonomy" id="295255"/>
    <lineage>
        <taxon>Bacteria</taxon>
        <taxon>Pseudomonadati</taxon>
        <taxon>Thermodesulfobacteriota</taxon>
        <taxon>Desulfovibrionia</taxon>
        <taxon>Desulfovibrionales</taxon>
        <taxon>Desulfovibrionaceae</taxon>
        <taxon>Solidesulfovibrio</taxon>
    </lineage>
</organism>
<dbReference type="GO" id="GO:0006935">
    <property type="term" value="P:chemotaxis"/>
    <property type="evidence" value="ECO:0007669"/>
    <property type="project" value="InterPro"/>
</dbReference>
<dbReference type="PANTHER" id="PTHR32089:SF112">
    <property type="entry name" value="LYSOZYME-LIKE PROTEIN-RELATED"/>
    <property type="match status" value="1"/>
</dbReference>
<dbReference type="InterPro" id="IPR000014">
    <property type="entry name" value="PAS"/>
</dbReference>
<dbReference type="SUPFAM" id="SSF55785">
    <property type="entry name" value="PYP-like sensor domain (PAS domain)"/>
    <property type="match status" value="1"/>
</dbReference>
<keyword evidence="4" id="KW-1133">Transmembrane helix</keyword>
<dbReference type="AlphaFoldDB" id="A0A7C9MPE3"/>
<dbReference type="InterPro" id="IPR035965">
    <property type="entry name" value="PAS-like_dom_sf"/>
</dbReference>
<dbReference type="GO" id="GO:0016020">
    <property type="term" value="C:membrane"/>
    <property type="evidence" value="ECO:0007669"/>
    <property type="project" value="InterPro"/>
</dbReference>
<dbReference type="PROSITE" id="PS50113">
    <property type="entry name" value="PAC"/>
    <property type="match status" value="1"/>
</dbReference>
<feature type="domain" description="PAC" evidence="6">
    <location>
        <begin position="173"/>
        <end position="225"/>
    </location>
</feature>
<evidence type="ECO:0000256" key="1">
    <source>
        <dbReference type="ARBA" id="ARBA00023224"/>
    </source>
</evidence>
<dbReference type="PANTHER" id="PTHR32089">
    <property type="entry name" value="METHYL-ACCEPTING CHEMOTAXIS PROTEIN MCPB"/>
    <property type="match status" value="1"/>
</dbReference>
<evidence type="ECO:0000256" key="4">
    <source>
        <dbReference type="SAM" id="Phobius"/>
    </source>
</evidence>
<keyword evidence="8" id="KW-1185">Reference proteome</keyword>
<sequence>MFGHMAGWLAVVAASLAAAAAGGWFFEARGMLGGLVGGVLPAAAALAAILWAEAGKRRQHEAVAQALADVAAGRPPSPLGLPPALAEQLAGLADDQRTTHGFLLGITQGLPIPYLLVDPDERVLFTNQATLDMLEIDGAPKRQLGRTLAEVFYNDPSRATAVGKAMHQGQVFTNLEVTITGHRGGRRDVLANVFALRDAAGATIGGLCLYLDMTELKAKEAAITHQHACAATLARQAGGLAADLADAATILADQVSQASHAANNQQQRMGHVADSITRLGHDAREIADAAHNTEGVAQKTRDRAAGAADTMNQVLAGMAELSTKAASLGEHMETLSAQALEVGGILGVISDIADQTNLLALNAAIEAARAGESGRGFAVVADEVRKLAEKTMAATREVERNVTAIRHSAETNRQATGEAVALVTRATETTGAAGAALDAILALAGETSAHVRTIAQTAADQTVAGDKAAQAGADIAKDVSETSLAMAESAAAVTELSRVADDLNALFTSSDRCG</sequence>
<gene>
    <name evidence="7" type="ORF">GTA51_10895</name>
</gene>
<accession>A0A7C9MPE3</accession>
<evidence type="ECO:0000256" key="2">
    <source>
        <dbReference type="ARBA" id="ARBA00029447"/>
    </source>
</evidence>
<evidence type="ECO:0000256" key="3">
    <source>
        <dbReference type="PROSITE-ProRule" id="PRU00284"/>
    </source>
</evidence>
<dbReference type="SUPFAM" id="SSF58104">
    <property type="entry name" value="Methyl-accepting chemotaxis protein (MCP) signaling domain"/>
    <property type="match status" value="1"/>
</dbReference>
<dbReference type="RefSeq" id="WP_160961032.1">
    <property type="nucleotide sequence ID" value="NZ_WVUD01000017.1"/>
</dbReference>
<dbReference type="Gene3D" id="3.30.450.20">
    <property type="entry name" value="PAS domain"/>
    <property type="match status" value="1"/>
</dbReference>